<dbReference type="Proteomes" id="UP000824001">
    <property type="component" value="Unassembled WGS sequence"/>
</dbReference>
<protein>
    <submittedName>
        <fullName evidence="1">2-oxoglutarate oxidoreductase</fullName>
    </submittedName>
</protein>
<organism evidence="1 2">
    <name type="scientific">Candidatus Scatomorpha merdipullorum</name>
    <dbReference type="NCBI Taxonomy" id="2840927"/>
    <lineage>
        <taxon>Bacteria</taxon>
        <taxon>Bacillati</taxon>
        <taxon>Bacillota</taxon>
        <taxon>Clostridia</taxon>
        <taxon>Eubacteriales</taxon>
        <taxon>Candidatus Scatomorpha</taxon>
    </lineage>
</organism>
<dbReference type="EMBL" id="DVJK01000198">
    <property type="protein sequence ID" value="HIS67308.1"/>
    <property type="molecule type" value="Genomic_DNA"/>
</dbReference>
<sequence>VSNCPTNWGMSPLESLDHVHNVILKEFPLGEFRAK</sequence>
<comment type="caution">
    <text evidence="1">The sequence shown here is derived from an EMBL/GenBank/DDBJ whole genome shotgun (WGS) entry which is preliminary data.</text>
</comment>
<reference evidence="1" key="2">
    <citation type="journal article" date="2021" name="PeerJ">
        <title>Extensive microbial diversity within the chicken gut microbiome revealed by metagenomics and culture.</title>
        <authorList>
            <person name="Gilroy R."/>
            <person name="Ravi A."/>
            <person name="Getino M."/>
            <person name="Pursley I."/>
            <person name="Horton D.L."/>
            <person name="Alikhan N.F."/>
            <person name="Baker D."/>
            <person name="Gharbi K."/>
            <person name="Hall N."/>
            <person name="Watson M."/>
            <person name="Adriaenssens E.M."/>
            <person name="Foster-Nyarko E."/>
            <person name="Jarju S."/>
            <person name="Secka A."/>
            <person name="Antonio M."/>
            <person name="Oren A."/>
            <person name="Chaudhuri R.R."/>
            <person name="La Ragione R."/>
            <person name="Hildebrand F."/>
            <person name="Pallen M.J."/>
        </authorList>
    </citation>
    <scope>NUCLEOTIDE SEQUENCE</scope>
    <source>
        <strain evidence="1">ChiHjej10B9-9673</strain>
    </source>
</reference>
<gene>
    <name evidence="1" type="ORF">IAC18_07060</name>
</gene>
<evidence type="ECO:0000313" key="1">
    <source>
        <dbReference type="EMBL" id="HIS67308.1"/>
    </source>
</evidence>
<evidence type="ECO:0000313" key="2">
    <source>
        <dbReference type="Proteomes" id="UP000824001"/>
    </source>
</evidence>
<name>A0A9D1FE86_9FIRM</name>
<proteinExistence type="predicted"/>
<reference evidence="1" key="1">
    <citation type="submission" date="2020-10" db="EMBL/GenBank/DDBJ databases">
        <authorList>
            <person name="Gilroy R."/>
        </authorList>
    </citation>
    <scope>NUCLEOTIDE SEQUENCE</scope>
    <source>
        <strain evidence="1">ChiHjej10B9-9673</strain>
    </source>
</reference>
<feature type="non-terminal residue" evidence="1">
    <location>
        <position position="1"/>
    </location>
</feature>
<accession>A0A9D1FE86</accession>
<dbReference type="AlphaFoldDB" id="A0A9D1FE86"/>